<dbReference type="Gene3D" id="3.40.50.12780">
    <property type="entry name" value="N-terminal domain of ligase-like"/>
    <property type="match status" value="1"/>
</dbReference>
<comment type="caution">
    <text evidence="3">The sequence shown here is derived from an EMBL/GenBank/DDBJ whole genome shotgun (WGS) entry which is preliminary data.</text>
</comment>
<dbReference type="PATRIC" id="fig|882211.3.peg.4213"/>
<dbReference type="InterPro" id="IPR042099">
    <property type="entry name" value="ANL_N_sf"/>
</dbReference>
<dbReference type="InterPro" id="IPR000873">
    <property type="entry name" value="AMP-dep_synth/lig_dom"/>
</dbReference>
<evidence type="ECO:0000313" key="3">
    <source>
        <dbReference type="EMBL" id="SEE97875.1"/>
    </source>
</evidence>
<dbReference type="Proteomes" id="UP000183613">
    <property type="component" value="Unassembled WGS sequence"/>
</dbReference>
<dbReference type="AlphaFoldDB" id="A0A0J6J3L1"/>
<dbReference type="PANTHER" id="PTHR43767">
    <property type="entry name" value="LONG-CHAIN-FATTY-ACID--COA LIGASE"/>
    <property type="match status" value="1"/>
</dbReference>
<feature type="domain" description="AMP-dependent synthetase/ligase" evidence="2">
    <location>
        <begin position="13"/>
        <end position="336"/>
    </location>
</feature>
<protein>
    <submittedName>
        <fullName evidence="3">Long-chain acyl-CoA synthetase (AMP-forming)</fullName>
    </submittedName>
</protein>
<dbReference type="RefSeq" id="WP_048361799.1">
    <property type="nucleotide sequence ID" value="NZ_FNUD01000002.1"/>
</dbReference>
<name>A0A0J6J3L1_PSEDM</name>
<dbReference type="GO" id="GO:0016874">
    <property type="term" value="F:ligase activity"/>
    <property type="evidence" value="ECO:0007669"/>
    <property type="project" value="UniProtKB-KW"/>
</dbReference>
<dbReference type="PROSITE" id="PS00455">
    <property type="entry name" value="AMP_BINDING"/>
    <property type="match status" value="1"/>
</dbReference>
<sequence>MSLEIQRFKHMLRSHAEQKSSTIALWGDQLKLDYATLYAEVMYRQQRLRDEQIKVIALALDNGAELILWDLAALFEGVTCLMLPPFFSPAQRKHCLIQSQAERVIAEPHLEVELESSGYVRSGVFWSKAFSGVSPMHEGTAKLTFTSGTTGTPKGVCLSAEAILRVVRELDHASKPTDSQHHLALLPLAILLENIGCYAALYAGATLSLPSQNTLGIEGASGVDVARLLGCLANRAPASLILVPQLLLILVSAAEQRVFNPQSLRFVAVGGARVSEALLHRAHREGLPVYEGYGLSECASVVCLNRPGSQRPGSVGRPLPHVDIRLADDGEVLIKGSPLLGYLGEAPHVEQWWPSGDLGEFDPEGYLYLRGRKKHQFVTSFGRNVNPEWVEAELTQGRHIAQAFVYGEAMPGNHALLWPHRPDCADVDLAAAVAEANEALPDYAQVHHWTRLDQPFTPSNGFLTANGRPRRDAIVEHYQVQLTQFAFSEGSTS</sequence>
<accession>A0A0J6J3L1</accession>
<dbReference type="SUPFAM" id="SSF56801">
    <property type="entry name" value="Acetyl-CoA synthetase-like"/>
    <property type="match status" value="1"/>
</dbReference>
<evidence type="ECO:0000313" key="4">
    <source>
        <dbReference type="Proteomes" id="UP000183613"/>
    </source>
</evidence>
<proteinExistence type="predicted"/>
<dbReference type="OrthoDB" id="9803968at2"/>
<organism evidence="3 4">
    <name type="scientific">Pseudomonas deceptionensis</name>
    <dbReference type="NCBI Taxonomy" id="882211"/>
    <lineage>
        <taxon>Bacteria</taxon>
        <taxon>Pseudomonadati</taxon>
        <taxon>Pseudomonadota</taxon>
        <taxon>Gammaproteobacteria</taxon>
        <taxon>Pseudomonadales</taxon>
        <taxon>Pseudomonadaceae</taxon>
        <taxon>Pseudomonas</taxon>
    </lineage>
</organism>
<reference evidence="3" key="1">
    <citation type="submission" date="2016-10" db="EMBL/GenBank/DDBJ databases">
        <authorList>
            <person name="Varghese N."/>
            <person name="Submissions S."/>
        </authorList>
    </citation>
    <scope>NUCLEOTIDE SEQUENCE [LARGE SCALE GENOMIC DNA]</scope>
    <source>
        <strain evidence="3">LMG 25555</strain>
    </source>
</reference>
<dbReference type="InterPro" id="IPR050237">
    <property type="entry name" value="ATP-dep_AMP-bd_enzyme"/>
</dbReference>
<keyword evidence="1" id="KW-0436">Ligase</keyword>
<dbReference type="PANTHER" id="PTHR43767:SF8">
    <property type="entry name" value="LONG-CHAIN-FATTY-ACID--COA LIGASE"/>
    <property type="match status" value="1"/>
</dbReference>
<gene>
    <name evidence="3" type="ORF">SAMN04489800_3288</name>
</gene>
<dbReference type="Pfam" id="PF23562">
    <property type="entry name" value="AMP-binding_C_3"/>
    <property type="match status" value="1"/>
</dbReference>
<dbReference type="EMBL" id="FNUD01000002">
    <property type="protein sequence ID" value="SEE97875.1"/>
    <property type="molecule type" value="Genomic_DNA"/>
</dbReference>
<keyword evidence="4" id="KW-1185">Reference proteome</keyword>
<evidence type="ECO:0000259" key="2">
    <source>
        <dbReference type="Pfam" id="PF00501"/>
    </source>
</evidence>
<evidence type="ECO:0000256" key="1">
    <source>
        <dbReference type="ARBA" id="ARBA00022598"/>
    </source>
</evidence>
<dbReference type="InterPro" id="IPR020845">
    <property type="entry name" value="AMP-binding_CS"/>
</dbReference>
<dbReference type="Pfam" id="PF00501">
    <property type="entry name" value="AMP-binding"/>
    <property type="match status" value="1"/>
</dbReference>